<dbReference type="Pfam" id="PF14024">
    <property type="entry name" value="DUF4240"/>
    <property type="match status" value="1"/>
</dbReference>
<dbReference type="OrthoDB" id="6200718at2"/>
<dbReference type="RefSeq" id="WP_112285249.1">
    <property type="nucleotide sequence ID" value="NZ_MASW01000007.1"/>
</dbReference>
<comment type="caution">
    <text evidence="1">The sequence shown here is derived from an EMBL/GenBank/DDBJ whole genome shotgun (WGS) entry which is preliminary data.</text>
</comment>
<evidence type="ECO:0000313" key="1">
    <source>
        <dbReference type="EMBL" id="PXY19319.1"/>
    </source>
</evidence>
<dbReference type="EMBL" id="MASW01000007">
    <property type="protein sequence ID" value="PXY19319.1"/>
    <property type="molecule type" value="Genomic_DNA"/>
</dbReference>
<keyword evidence="2" id="KW-1185">Reference proteome</keyword>
<sequence length="198" mass="22283">MREHEFWSLIRTARRRRRRHSGIDDGTDAVQTIAVLEHLLGDRPLADIIGFQHALAGVHARAHRWDLWTAFGLALGGADHDRFHDGVAWLVLQGRRTYRRVLAEPDALAEFRIQRVDLQAGGLLIDLTRDLLYIDEDMELTATLDLLLGDVDPPDPPPGDPPTYDLAALRRRYPRLVRERVPPGADALAAFVNGAVLR</sequence>
<accession>A0A2V4AHI6</accession>
<protein>
    <submittedName>
        <fullName evidence="1">Uncharacterized protein</fullName>
    </submittedName>
</protein>
<organism evidence="1 2">
    <name type="scientific">Prauserella muralis</name>
    <dbReference type="NCBI Taxonomy" id="588067"/>
    <lineage>
        <taxon>Bacteria</taxon>
        <taxon>Bacillati</taxon>
        <taxon>Actinomycetota</taxon>
        <taxon>Actinomycetes</taxon>
        <taxon>Pseudonocardiales</taxon>
        <taxon>Pseudonocardiaceae</taxon>
        <taxon>Prauserella</taxon>
    </lineage>
</organism>
<proteinExistence type="predicted"/>
<gene>
    <name evidence="1" type="ORF">BAY60_31640</name>
</gene>
<dbReference type="Proteomes" id="UP000249915">
    <property type="component" value="Unassembled WGS sequence"/>
</dbReference>
<dbReference type="AlphaFoldDB" id="A0A2V4AHI6"/>
<evidence type="ECO:0000313" key="2">
    <source>
        <dbReference type="Proteomes" id="UP000249915"/>
    </source>
</evidence>
<name>A0A2V4AHI6_9PSEU</name>
<dbReference type="InterPro" id="IPR025334">
    <property type="entry name" value="DUF4240"/>
</dbReference>
<reference evidence="1 2" key="1">
    <citation type="submission" date="2016-07" db="EMBL/GenBank/DDBJ databases">
        <title>Draft genome sequence of Prauserella muralis DSM 45305, isolated from a mould-covered wall in an indoor environment.</title>
        <authorList>
            <person name="Ruckert C."/>
            <person name="Albersmeier A."/>
            <person name="Jiang C.-L."/>
            <person name="Jiang Y."/>
            <person name="Kalinowski J."/>
            <person name="Schneider O."/>
            <person name="Winkler A."/>
            <person name="Zotchev S.B."/>
        </authorList>
    </citation>
    <scope>NUCLEOTIDE SEQUENCE [LARGE SCALE GENOMIC DNA]</scope>
    <source>
        <strain evidence="1 2">DSM 45305</strain>
    </source>
</reference>